<dbReference type="OrthoDB" id="5980049at2759"/>
<organism evidence="1 2">
    <name type="scientific">Clytia hemisphaerica</name>
    <dbReference type="NCBI Taxonomy" id="252671"/>
    <lineage>
        <taxon>Eukaryota</taxon>
        <taxon>Metazoa</taxon>
        <taxon>Cnidaria</taxon>
        <taxon>Hydrozoa</taxon>
        <taxon>Hydroidolina</taxon>
        <taxon>Leptothecata</taxon>
        <taxon>Obeliida</taxon>
        <taxon>Clytiidae</taxon>
        <taxon>Clytia</taxon>
    </lineage>
</organism>
<dbReference type="Proteomes" id="UP000594262">
    <property type="component" value="Unplaced"/>
</dbReference>
<name>A0A7M5X2F9_9CNID</name>
<dbReference type="AlphaFoldDB" id="A0A7M5X2F9"/>
<proteinExistence type="predicted"/>
<accession>A0A7M5X2F9</accession>
<keyword evidence="2" id="KW-1185">Reference proteome</keyword>
<dbReference type="EnsemblMetazoa" id="CLYHEMT015983.1">
    <property type="protein sequence ID" value="CLYHEMP015983.1"/>
    <property type="gene ID" value="CLYHEMG015983"/>
</dbReference>
<reference evidence="1" key="1">
    <citation type="submission" date="2021-01" db="UniProtKB">
        <authorList>
            <consortium name="EnsemblMetazoa"/>
        </authorList>
    </citation>
    <scope>IDENTIFICATION</scope>
</reference>
<sequence length="221" mass="25727">MTWIRLSTKVSKIYFGRLIVCGAQNICKITTPKSFENDANPERIMADIYGSQQDIIFKEGLADAVDSNDLSARIENLRPTWENLAPGFTDWFRKNRVEKFNECLVIEARDAHGITKRYTTNALENQHRIERKELKEDQIPKHMADVSEKLGECVQSYYTEARRAIRGIGKYRLAPDYQYLAVEPGTWCSWNDEKRDVYFEKFMRARPLAYAFEIPENAGKK</sequence>
<protein>
    <submittedName>
        <fullName evidence="1">Uncharacterized protein</fullName>
    </submittedName>
</protein>
<evidence type="ECO:0000313" key="2">
    <source>
        <dbReference type="Proteomes" id="UP000594262"/>
    </source>
</evidence>
<evidence type="ECO:0000313" key="1">
    <source>
        <dbReference type="EnsemblMetazoa" id="CLYHEMP015983.1"/>
    </source>
</evidence>